<dbReference type="GO" id="GO:0005198">
    <property type="term" value="F:structural molecule activity"/>
    <property type="evidence" value="ECO:0007669"/>
    <property type="project" value="InterPro"/>
</dbReference>
<protein>
    <submittedName>
        <fullName evidence="1">Minor capsid protein</fullName>
    </submittedName>
</protein>
<dbReference type="EMBL" id="BK014798">
    <property type="protein sequence ID" value="DAD76276.1"/>
    <property type="molecule type" value="Genomic_DNA"/>
</dbReference>
<dbReference type="InterPro" id="IPR009319">
    <property type="entry name" value="Phage_A118_VSP1"/>
</dbReference>
<reference evidence="1" key="1">
    <citation type="journal article" date="2021" name="Proc. Natl. Acad. Sci. U.S.A.">
        <title>A Catalog of Tens of Thousands of Viruses from Human Metagenomes Reveals Hidden Associations with Chronic Diseases.</title>
        <authorList>
            <person name="Tisza M.J."/>
            <person name="Buck C.B."/>
        </authorList>
    </citation>
    <scope>NUCLEOTIDE SEQUENCE</scope>
    <source>
        <strain evidence="1">CttDR14</strain>
    </source>
</reference>
<sequence>MKRYELAKNAGLNWQAVLIEDLQTDLKLLIMQYVKERRTFGEINTKVNKTIDEAVKAAESDTIKSMIRNSMPVFASKIYIKAVELYSFRTAPAFIYAFSKAHTSSFPISSRVAKRVALQPPQGDREFGRKYYNRAVPNGMEPREYEREVVRRMNEIADSVAKTDYSERTSVRASAERELRWEWHEKQLQGYQDKGIDLVWIDTHANCSERCQKWQGKLYSISGRSGEIDGIKFQPLENATDHYYTTKAGRVWKNGCLSGFGCRHKTIPYRKGFKPIPIPEKVIERERAIDQTQRAMERGIRKAESRALLYKKDKDNQKFYRYYKAKAQTLTDEYIAYSKKNNVAYYPSRIDI</sequence>
<dbReference type="Pfam" id="PF06152">
    <property type="entry name" value="Phage_min_cap2"/>
    <property type="match status" value="1"/>
</dbReference>
<proteinExistence type="predicted"/>
<accession>A0A8S5M215</accession>
<organism evidence="1">
    <name type="scientific">Siphoviridae sp. cttDR14</name>
    <dbReference type="NCBI Taxonomy" id="2826490"/>
    <lineage>
        <taxon>Viruses</taxon>
        <taxon>Duplodnaviria</taxon>
        <taxon>Heunggongvirae</taxon>
        <taxon>Uroviricota</taxon>
        <taxon>Caudoviricetes</taxon>
    </lineage>
</organism>
<evidence type="ECO:0000313" key="1">
    <source>
        <dbReference type="EMBL" id="DAD76276.1"/>
    </source>
</evidence>
<name>A0A8S5M215_9CAUD</name>